<evidence type="ECO:0000256" key="4">
    <source>
        <dbReference type="ARBA" id="ARBA00022692"/>
    </source>
</evidence>
<evidence type="ECO:0000313" key="12">
    <source>
        <dbReference type="EMBL" id="UUR08921.1"/>
    </source>
</evidence>
<evidence type="ECO:0000256" key="8">
    <source>
        <dbReference type="PROSITE-ProRule" id="PRU01360"/>
    </source>
</evidence>
<reference evidence="12 13" key="1">
    <citation type="submission" date="2022-05" db="EMBL/GenBank/DDBJ databases">
        <title>S8-45 Sphingomonas ultraviolaceadurans.</title>
        <authorList>
            <person name="Liu Y."/>
        </authorList>
    </citation>
    <scope>NUCLEOTIDE SEQUENCE [LARGE SCALE GENOMIC DNA]</scope>
    <source>
        <strain evidence="12 13">S8-45</strain>
    </source>
</reference>
<evidence type="ECO:0000256" key="2">
    <source>
        <dbReference type="ARBA" id="ARBA00022448"/>
    </source>
</evidence>
<evidence type="ECO:0000256" key="3">
    <source>
        <dbReference type="ARBA" id="ARBA00022452"/>
    </source>
</evidence>
<protein>
    <submittedName>
        <fullName evidence="12">TonB-dependent receptor</fullName>
    </submittedName>
</protein>
<dbReference type="PANTHER" id="PTHR30069:SF37">
    <property type="entry name" value="FERRIC VIBRIOBACTIN RECEPTOR VIUA"/>
    <property type="match status" value="1"/>
</dbReference>
<evidence type="ECO:0000313" key="13">
    <source>
        <dbReference type="Proteomes" id="UP000831921"/>
    </source>
</evidence>
<evidence type="ECO:0000256" key="1">
    <source>
        <dbReference type="ARBA" id="ARBA00004571"/>
    </source>
</evidence>
<dbReference type="PANTHER" id="PTHR30069">
    <property type="entry name" value="TONB-DEPENDENT OUTER MEMBRANE RECEPTOR"/>
    <property type="match status" value="1"/>
</dbReference>
<keyword evidence="2 8" id="KW-0813">Transport</keyword>
<dbReference type="Pfam" id="PF00593">
    <property type="entry name" value="TonB_dep_Rec_b-barrel"/>
    <property type="match status" value="1"/>
</dbReference>
<name>A0ABY5MYQ1_9SPHN</name>
<evidence type="ECO:0000259" key="10">
    <source>
        <dbReference type="Pfam" id="PF00593"/>
    </source>
</evidence>
<proteinExistence type="inferred from homology"/>
<dbReference type="Proteomes" id="UP000831921">
    <property type="component" value="Chromosome"/>
</dbReference>
<dbReference type="Gene3D" id="2.40.170.20">
    <property type="entry name" value="TonB-dependent receptor, beta-barrel domain"/>
    <property type="match status" value="1"/>
</dbReference>
<keyword evidence="4 8" id="KW-0812">Transmembrane</keyword>
<dbReference type="InterPro" id="IPR012910">
    <property type="entry name" value="Plug_dom"/>
</dbReference>
<feature type="domain" description="TonB-dependent receptor plug" evidence="11">
    <location>
        <begin position="33"/>
        <end position="143"/>
    </location>
</feature>
<dbReference type="InterPro" id="IPR037066">
    <property type="entry name" value="Plug_dom_sf"/>
</dbReference>
<comment type="similarity">
    <text evidence="8 9">Belongs to the TonB-dependent receptor family.</text>
</comment>
<organism evidence="12 13">
    <name type="scientific">Sphingomonas glaciei</name>
    <dbReference type="NCBI Taxonomy" id="2938948"/>
    <lineage>
        <taxon>Bacteria</taxon>
        <taxon>Pseudomonadati</taxon>
        <taxon>Pseudomonadota</taxon>
        <taxon>Alphaproteobacteria</taxon>
        <taxon>Sphingomonadales</taxon>
        <taxon>Sphingomonadaceae</taxon>
        <taxon>Sphingomonas</taxon>
    </lineage>
</organism>
<sequence>MTPPESVEELAKLSIEELAQVEVTSVSKRAEPLASAPAALFVITQEEIRRSSATSLPEVLRNAPNLDVQRINARQYAISARGFNGYETANKLLAHIDGRSIYSTLAAQVFWELHNPILDDLQQIEVVSGPGGTLYGPNAVNGVINITSKSALDTIGGLARGHIGATDRNAGLRYGVALGNDGAGRIYANYFRRNGLPGGPAIDADDDYSGIQAGFRADFDAGRDRFTVQGDFFDTDTDLVKGDGEKGRNVLLRWGRTLSAESGFHVQAYYDQFQRDYLLVRDRLETFDVEAQFNAKVRNHTIIAGAGVRTTKDLFLNNLNPFRLTPNSERLWIVNGFLQDTWAIGPTLDLIAGVKLERSSFSGIEVLPNARIAWRPSKADFWWASISRAVRAPTRIDRDLNFLPLLATADDFKPEKLWAVEAGYRGQPTTRTQVSISLFFNHYDDLRTTELTAGALPIRLSNGLKGNSWGIEAWATHQLLPSWRLQFGIATLRKEFKFKENRVDLAKGESLGNDPQYRLMARSQIDLSPNVELDFGTRFVDGLKRPAVKGYVDADARLGWRITDQVELFVAGANLLHESRAESAYKNGGQLVERSVVAGTRVRF</sequence>
<evidence type="ECO:0000256" key="7">
    <source>
        <dbReference type="ARBA" id="ARBA00023237"/>
    </source>
</evidence>
<gene>
    <name evidence="12" type="ORF">M1K48_04645</name>
</gene>
<evidence type="ECO:0000256" key="9">
    <source>
        <dbReference type="RuleBase" id="RU003357"/>
    </source>
</evidence>
<dbReference type="Pfam" id="PF07715">
    <property type="entry name" value="Plug"/>
    <property type="match status" value="1"/>
</dbReference>
<dbReference type="PROSITE" id="PS52016">
    <property type="entry name" value="TONB_DEPENDENT_REC_3"/>
    <property type="match status" value="1"/>
</dbReference>
<keyword evidence="6 8" id="KW-0472">Membrane</keyword>
<keyword evidence="13" id="KW-1185">Reference proteome</keyword>
<keyword evidence="3 8" id="KW-1134">Transmembrane beta strand</keyword>
<keyword evidence="5 9" id="KW-0798">TonB box</keyword>
<dbReference type="Gene3D" id="2.170.130.10">
    <property type="entry name" value="TonB-dependent receptor, plug domain"/>
    <property type="match status" value="1"/>
</dbReference>
<dbReference type="InterPro" id="IPR039426">
    <property type="entry name" value="TonB-dep_rcpt-like"/>
</dbReference>
<dbReference type="RefSeq" id="WP_249504691.1">
    <property type="nucleotide sequence ID" value="NZ_CP097253.1"/>
</dbReference>
<evidence type="ECO:0000256" key="5">
    <source>
        <dbReference type="ARBA" id="ARBA00023077"/>
    </source>
</evidence>
<evidence type="ECO:0000256" key="6">
    <source>
        <dbReference type="ARBA" id="ARBA00023136"/>
    </source>
</evidence>
<keyword evidence="12" id="KW-0675">Receptor</keyword>
<feature type="domain" description="TonB-dependent receptor-like beta-barrel" evidence="10">
    <location>
        <begin position="167"/>
        <end position="575"/>
    </location>
</feature>
<dbReference type="SUPFAM" id="SSF56935">
    <property type="entry name" value="Porins"/>
    <property type="match status" value="1"/>
</dbReference>
<dbReference type="InterPro" id="IPR036942">
    <property type="entry name" value="Beta-barrel_TonB_sf"/>
</dbReference>
<comment type="subcellular location">
    <subcellularLocation>
        <location evidence="1 8">Cell outer membrane</location>
        <topology evidence="1 8">Multi-pass membrane protein</topology>
    </subcellularLocation>
</comment>
<evidence type="ECO:0000259" key="11">
    <source>
        <dbReference type="Pfam" id="PF07715"/>
    </source>
</evidence>
<keyword evidence="7 8" id="KW-0998">Cell outer membrane</keyword>
<dbReference type="EMBL" id="CP097253">
    <property type="protein sequence ID" value="UUR08921.1"/>
    <property type="molecule type" value="Genomic_DNA"/>
</dbReference>
<dbReference type="InterPro" id="IPR000531">
    <property type="entry name" value="Beta-barrel_TonB"/>
</dbReference>
<accession>A0ABY5MYQ1</accession>